<evidence type="ECO:0000256" key="1">
    <source>
        <dbReference type="SAM" id="MobiDB-lite"/>
    </source>
</evidence>
<evidence type="ECO:0000313" key="3">
    <source>
        <dbReference type="Proteomes" id="UP000822688"/>
    </source>
</evidence>
<sequence>MERQQGVQPAGSTTDVTNIHGRMDEICAWAALPRWAVDELRPLARQLARALSPKEAPLLGSTGGAQPGRRVLVYHVREPRGSASGGECNAGSGNWRAAGVTARIDIHVQGGFSDGWIDRRKEGRKEVRKEGMDRLGQSRGAGEDDPSTSAALIRSALHCTAHLT</sequence>
<organism evidence="2 3">
    <name type="scientific">Ceratodon purpureus</name>
    <name type="common">Fire moss</name>
    <name type="synonym">Dicranum purpureum</name>
    <dbReference type="NCBI Taxonomy" id="3225"/>
    <lineage>
        <taxon>Eukaryota</taxon>
        <taxon>Viridiplantae</taxon>
        <taxon>Streptophyta</taxon>
        <taxon>Embryophyta</taxon>
        <taxon>Bryophyta</taxon>
        <taxon>Bryophytina</taxon>
        <taxon>Bryopsida</taxon>
        <taxon>Dicranidae</taxon>
        <taxon>Pseudoditrichales</taxon>
        <taxon>Ditrichaceae</taxon>
        <taxon>Ceratodon</taxon>
    </lineage>
</organism>
<keyword evidence="3" id="KW-1185">Reference proteome</keyword>
<dbReference type="EMBL" id="CM026427">
    <property type="protein sequence ID" value="KAG0571232.1"/>
    <property type="molecule type" value="Genomic_DNA"/>
</dbReference>
<feature type="compositionally biased region" description="Basic and acidic residues" evidence="1">
    <location>
        <begin position="123"/>
        <end position="133"/>
    </location>
</feature>
<dbReference type="AlphaFoldDB" id="A0A8T0HKA5"/>
<name>A0A8T0HKA5_CERPU</name>
<reference evidence="2 3" key="1">
    <citation type="submission" date="2020-06" db="EMBL/GenBank/DDBJ databases">
        <title>WGS assembly of Ceratodon purpureus strain R40.</title>
        <authorList>
            <person name="Carey S.B."/>
            <person name="Jenkins J."/>
            <person name="Shu S."/>
            <person name="Lovell J.T."/>
            <person name="Sreedasyam A."/>
            <person name="Maumus F."/>
            <person name="Tiley G.P."/>
            <person name="Fernandez-Pozo N."/>
            <person name="Barry K."/>
            <person name="Chen C."/>
            <person name="Wang M."/>
            <person name="Lipzen A."/>
            <person name="Daum C."/>
            <person name="Saski C.A."/>
            <person name="Payton A.C."/>
            <person name="Mcbreen J.C."/>
            <person name="Conrad R.E."/>
            <person name="Kollar L.M."/>
            <person name="Olsson S."/>
            <person name="Huttunen S."/>
            <person name="Landis J.B."/>
            <person name="Wickett N.J."/>
            <person name="Johnson M.G."/>
            <person name="Rensing S.A."/>
            <person name="Grimwood J."/>
            <person name="Schmutz J."/>
            <person name="Mcdaniel S.F."/>
        </authorList>
    </citation>
    <scope>NUCLEOTIDE SEQUENCE [LARGE SCALE GENOMIC DNA]</scope>
    <source>
        <strain evidence="2 3">R40</strain>
    </source>
</reference>
<comment type="caution">
    <text evidence="2">The sequence shown here is derived from an EMBL/GenBank/DDBJ whole genome shotgun (WGS) entry which is preliminary data.</text>
</comment>
<accession>A0A8T0HKA5</accession>
<dbReference type="Proteomes" id="UP000822688">
    <property type="component" value="Chromosome 6"/>
</dbReference>
<gene>
    <name evidence="2" type="ORF">KC19_6G221500</name>
</gene>
<proteinExistence type="predicted"/>
<feature type="region of interest" description="Disordered" evidence="1">
    <location>
        <begin position="123"/>
        <end position="149"/>
    </location>
</feature>
<evidence type="ECO:0000313" key="2">
    <source>
        <dbReference type="EMBL" id="KAG0571232.1"/>
    </source>
</evidence>
<protein>
    <submittedName>
        <fullName evidence="2">Uncharacterized protein</fullName>
    </submittedName>
</protein>